<gene>
    <name evidence="1" type="primary">A03p072390.1_BraROA</name>
    <name evidence="1" type="ORF">IGI04_014008</name>
</gene>
<proteinExistence type="predicted"/>
<accession>A0ABQ7NAG6</accession>
<reference evidence="1 2" key="1">
    <citation type="submission" date="2021-03" db="EMBL/GenBank/DDBJ databases">
        <authorList>
            <person name="King G.J."/>
            <person name="Bancroft I."/>
            <person name="Baten A."/>
            <person name="Bloomfield J."/>
            <person name="Borpatragohain P."/>
            <person name="He Z."/>
            <person name="Irish N."/>
            <person name="Irwin J."/>
            <person name="Liu K."/>
            <person name="Mauleon R.P."/>
            <person name="Moore J."/>
            <person name="Morris R."/>
            <person name="Ostergaard L."/>
            <person name="Wang B."/>
            <person name="Wells R."/>
        </authorList>
    </citation>
    <scope>NUCLEOTIDE SEQUENCE [LARGE SCALE GENOMIC DNA]</scope>
    <source>
        <strain evidence="1">R-o-18</strain>
        <tissue evidence="1">Leaf</tissue>
    </source>
</reference>
<comment type="caution">
    <text evidence="1">The sequence shown here is derived from an EMBL/GenBank/DDBJ whole genome shotgun (WGS) entry which is preliminary data.</text>
</comment>
<evidence type="ECO:0000313" key="2">
    <source>
        <dbReference type="Proteomes" id="UP000823674"/>
    </source>
</evidence>
<sequence length="298" mass="33418">MSEGLNQSNDTRSPRCRNAWSQNVVSTCGVSRCIPSSHVASHLDVSGVLLHVCDTCLTTYVQHVSPCMRTEACGLTHSHSGGAILLVEAFINTSILPSVSFIFLTPKSLQNVDRERENRFFTEKPSSVQSKIFCDCYAEALPKSIRPRKSYSFMIKWSSVVVLKLDTPLKVRRTVQKLKKVMLELSSVQTSIRRDSVQFKISPDLSIQVVHWFLAKSSLINQPLIGIEHCELPPVSPIEDRGTTIPIEDRDRVIPECLRLCGVIVKGLPVSIVWRKNDFVALDKDDRIAWCWTLGTPV</sequence>
<evidence type="ECO:0000313" key="1">
    <source>
        <dbReference type="EMBL" id="KAG5407889.1"/>
    </source>
</evidence>
<keyword evidence="2" id="KW-1185">Reference proteome</keyword>
<protein>
    <submittedName>
        <fullName evidence="1">Uncharacterized protein</fullName>
    </submittedName>
</protein>
<name>A0ABQ7NAG6_BRACM</name>
<dbReference type="EMBL" id="JADBGQ010000003">
    <property type="protein sequence ID" value="KAG5407889.1"/>
    <property type="molecule type" value="Genomic_DNA"/>
</dbReference>
<organism evidence="1 2">
    <name type="scientific">Brassica rapa subsp. trilocularis</name>
    <dbReference type="NCBI Taxonomy" id="1813537"/>
    <lineage>
        <taxon>Eukaryota</taxon>
        <taxon>Viridiplantae</taxon>
        <taxon>Streptophyta</taxon>
        <taxon>Embryophyta</taxon>
        <taxon>Tracheophyta</taxon>
        <taxon>Spermatophyta</taxon>
        <taxon>Magnoliopsida</taxon>
        <taxon>eudicotyledons</taxon>
        <taxon>Gunneridae</taxon>
        <taxon>Pentapetalae</taxon>
        <taxon>rosids</taxon>
        <taxon>malvids</taxon>
        <taxon>Brassicales</taxon>
        <taxon>Brassicaceae</taxon>
        <taxon>Brassiceae</taxon>
        <taxon>Brassica</taxon>
    </lineage>
</organism>
<dbReference type="Proteomes" id="UP000823674">
    <property type="component" value="Chromosome A03"/>
</dbReference>